<organism evidence="7 8">
    <name type="scientific">Brooklawnia cerclae</name>
    <dbReference type="NCBI Taxonomy" id="349934"/>
    <lineage>
        <taxon>Bacteria</taxon>
        <taxon>Bacillati</taxon>
        <taxon>Actinomycetota</taxon>
        <taxon>Actinomycetes</taxon>
        <taxon>Propionibacteriales</taxon>
        <taxon>Propionibacteriaceae</taxon>
        <taxon>Brooklawnia</taxon>
    </lineage>
</organism>
<evidence type="ECO:0000313" key="7">
    <source>
        <dbReference type="EMBL" id="NIH58689.1"/>
    </source>
</evidence>
<dbReference type="Gene3D" id="3.10.105.10">
    <property type="entry name" value="Dipeptide-binding Protein, Domain 3"/>
    <property type="match status" value="1"/>
</dbReference>
<proteinExistence type="inferred from homology"/>
<name>A0ABX0SK23_9ACTN</name>
<feature type="signal peptide" evidence="5">
    <location>
        <begin position="1"/>
        <end position="24"/>
    </location>
</feature>
<dbReference type="PIRSF" id="PIRSF002741">
    <property type="entry name" value="MppA"/>
    <property type="match status" value="1"/>
</dbReference>
<protein>
    <submittedName>
        <fullName evidence="7">Peptide/nickel transport system substrate-binding protein</fullName>
    </submittedName>
</protein>
<evidence type="ECO:0000256" key="3">
    <source>
        <dbReference type="ARBA" id="ARBA00022448"/>
    </source>
</evidence>
<evidence type="ECO:0000256" key="2">
    <source>
        <dbReference type="ARBA" id="ARBA00005695"/>
    </source>
</evidence>
<dbReference type="InterPro" id="IPR030678">
    <property type="entry name" value="Peptide/Ni-bd"/>
</dbReference>
<dbReference type="CDD" id="cd08492">
    <property type="entry name" value="PBP2_NikA_DppA_OppA_like_15"/>
    <property type="match status" value="1"/>
</dbReference>
<dbReference type="PROSITE" id="PS51257">
    <property type="entry name" value="PROKAR_LIPOPROTEIN"/>
    <property type="match status" value="1"/>
</dbReference>
<keyword evidence="8" id="KW-1185">Reference proteome</keyword>
<dbReference type="PANTHER" id="PTHR30290">
    <property type="entry name" value="PERIPLASMIC BINDING COMPONENT OF ABC TRANSPORTER"/>
    <property type="match status" value="1"/>
</dbReference>
<dbReference type="Pfam" id="PF00496">
    <property type="entry name" value="SBP_bac_5"/>
    <property type="match status" value="1"/>
</dbReference>
<dbReference type="PANTHER" id="PTHR30290:SF10">
    <property type="entry name" value="PERIPLASMIC OLIGOPEPTIDE-BINDING PROTEIN-RELATED"/>
    <property type="match status" value="1"/>
</dbReference>
<feature type="domain" description="Solute-binding protein family 5" evidence="6">
    <location>
        <begin position="92"/>
        <end position="455"/>
    </location>
</feature>
<comment type="similarity">
    <text evidence="2">Belongs to the bacterial solute-binding protein 5 family.</text>
</comment>
<evidence type="ECO:0000256" key="1">
    <source>
        <dbReference type="ARBA" id="ARBA00004196"/>
    </source>
</evidence>
<keyword evidence="4 5" id="KW-0732">Signal</keyword>
<evidence type="ECO:0000256" key="5">
    <source>
        <dbReference type="SAM" id="SignalP"/>
    </source>
</evidence>
<dbReference type="InterPro" id="IPR000914">
    <property type="entry name" value="SBP_5_dom"/>
</dbReference>
<accession>A0ABX0SK23</accession>
<sequence>MNHRIPRAKFAISAALGLSLALTACGTGGSSDSSTASSDGTPRQGGTLRISYAASIVDSACVDPFQGRDTHTRGTIRAYAESLTEEDPDTGEIIPLLAKSWELSDDGLQYTFALRDDVTFSNGEKFDAAAVKTAFDWDLDYAQRNPSNWGNSFITSLQSVEVVDEYTVELTLSKKDAQFLQSTSTTLLAILAPESYQATDEQLCTGEANYGTGPFVLEEYVGSESARLVRRDGYAGGSAVNSNTGDAYLDAIEVTYVPEDSVRIGALTSGQLDVSWQTQTPLSQENIDVVEASGGSIIRTPIRSSVFILHPNASEGRPLSDIKVREAVNRAIDRESYAHTLFGDDYPVADSIYTSSTKFVKHYPDAFTQNLDEANSLLDEAGWALGDDGYRYKDGQKLSLVLPVWSDNVTAPSLLQAQLKEVGIDLVIDVRQVSETLSTLASGDFDLYQSFHGGSGDAGSLIRALDPSGPYGKFGEYATTDDEQAQLSQYFAEGIAELDETKREEIYAELQDYIVDNLFVIPLYDRDQDIAVASNVHGLELNIDTLGNFYNVWLDE</sequence>
<gene>
    <name evidence="7" type="ORF">FB473_003386</name>
</gene>
<comment type="subcellular location">
    <subcellularLocation>
        <location evidence="1">Cell envelope</location>
    </subcellularLocation>
</comment>
<evidence type="ECO:0000313" key="8">
    <source>
        <dbReference type="Proteomes" id="UP000749311"/>
    </source>
</evidence>
<dbReference type="InterPro" id="IPR039424">
    <property type="entry name" value="SBP_5"/>
</dbReference>
<dbReference type="EMBL" id="JAAMOZ010000004">
    <property type="protein sequence ID" value="NIH58689.1"/>
    <property type="molecule type" value="Genomic_DNA"/>
</dbReference>
<dbReference type="RefSeq" id="WP_167171614.1">
    <property type="nucleotide sequence ID" value="NZ_BAAAOO010000006.1"/>
</dbReference>
<evidence type="ECO:0000259" key="6">
    <source>
        <dbReference type="Pfam" id="PF00496"/>
    </source>
</evidence>
<dbReference type="Proteomes" id="UP000749311">
    <property type="component" value="Unassembled WGS sequence"/>
</dbReference>
<feature type="chain" id="PRO_5046089440" evidence="5">
    <location>
        <begin position="25"/>
        <end position="556"/>
    </location>
</feature>
<dbReference type="Gene3D" id="3.40.190.10">
    <property type="entry name" value="Periplasmic binding protein-like II"/>
    <property type="match status" value="1"/>
</dbReference>
<reference evidence="7 8" key="1">
    <citation type="submission" date="2020-02" db="EMBL/GenBank/DDBJ databases">
        <title>Sequencing the genomes of 1000 actinobacteria strains.</title>
        <authorList>
            <person name="Klenk H.-P."/>
        </authorList>
    </citation>
    <scope>NUCLEOTIDE SEQUENCE [LARGE SCALE GENOMIC DNA]</scope>
    <source>
        <strain evidence="7 8">DSM 19609</strain>
    </source>
</reference>
<comment type="caution">
    <text evidence="7">The sequence shown here is derived from an EMBL/GenBank/DDBJ whole genome shotgun (WGS) entry which is preliminary data.</text>
</comment>
<keyword evidence="3" id="KW-0813">Transport</keyword>
<evidence type="ECO:0000256" key="4">
    <source>
        <dbReference type="ARBA" id="ARBA00022729"/>
    </source>
</evidence>
<dbReference type="SUPFAM" id="SSF53850">
    <property type="entry name" value="Periplasmic binding protein-like II"/>
    <property type="match status" value="1"/>
</dbReference>